<evidence type="ECO:0000256" key="2">
    <source>
        <dbReference type="SAM" id="Phobius"/>
    </source>
</evidence>
<feature type="region of interest" description="Disordered" evidence="1">
    <location>
        <begin position="122"/>
        <end position="205"/>
    </location>
</feature>
<dbReference type="EMBL" id="HE582179">
    <property type="protein sequence ID" value="CCD28253.1"/>
    <property type="molecule type" value="mRNA"/>
</dbReference>
<keyword evidence="2" id="KW-0472">Membrane</keyword>
<organism evidence="4">
    <name type="scientific">Plasmopara viticola</name>
    <name type="common">Downy mildew of grapevine</name>
    <name type="synonym">Botrytis viticola</name>
    <dbReference type="NCBI Taxonomy" id="143451"/>
    <lineage>
        <taxon>Eukaryota</taxon>
        <taxon>Sar</taxon>
        <taxon>Stramenopiles</taxon>
        <taxon>Oomycota</taxon>
        <taxon>Peronosporomycetes</taxon>
        <taxon>Peronosporales</taxon>
        <taxon>Peronosporaceae</taxon>
        <taxon>Plasmopara</taxon>
    </lineage>
</organism>
<feature type="compositionally biased region" description="Basic and acidic residues" evidence="1">
    <location>
        <begin position="152"/>
        <end position="162"/>
    </location>
</feature>
<feature type="compositionally biased region" description="Basic residues" evidence="1">
    <location>
        <begin position="194"/>
        <end position="205"/>
    </location>
</feature>
<feature type="compositionally biased region" description="Polar residues" evidence="1">
    <location>
        <begin position="122"/>
        <end position="138"/>
    </location>
</feature>
<evidence type="ECO:0000256" key="1">
    <source>
        <dbReference type="SAM" id="MobiDB-lite"/>
    </source>
</evidence>
<name>H6S4C3_PLAVT</name>
<feature type="non-terminal residue" evidence="4">
    <location>
        <position position="205"/>
    </location>
</feature>
<feature type="compositionally biased region" description="Polar residues" evidence="1">
    <location>
        <begin position="163"/>
        <end position="190"/>
    </location>
</feature>
<sequence length="205" mass="22810">MGMLLWLLLLFMSFIAALASSAKLRKGFIIWFSYATITSWYYFRILQKKYASRSNKEEDEAAGMSSPLGAGARKKTKTTSLLQEGKRDRGLVYFEPRDVIEKRQQARQDALEHNGILDCSSRLSDAGSSSNSDGCSTPSKHKRRLFHSRRKAAAEEAVRRVSDASSNDLLTLSGMTGASGPATPTRNSATRRMYTGRKKPSSWAE</sequence>
<feature type="signal peptide" evidence="3">
    <location>
        <begin position="1"/>
        <end position="19"/>
    </location>
</feature>
<keyword evidence="2" id="KW-1133">Transmembrane helix</keyword>
<proteinExistence type="evidence at transcript level"/>
<feature type="region of interest" description="Disordered" evidence="1">
    <location>
        <begin position="57"/>
        <end position="84"/>
    </location>
</feature>
<feature type="transmembrane region" description="Helical" evidence="2">
    <location>
        <begin position="29"/>
        <end position="46"/>
    </location>
</feature>
<evidence type="ECO:0000256" key="3">
    <source>
        <dbReference type="SAM" id="SignalP"/>
    </source>
</evidence>
<reference evidence="4" key="1">
    <citation type="journal article" date="2012" name="Fungal Biol.">
        <title>Identification of effector genes from the phytopathogenic Oomycete Plasmopara viticola through the analysis of gene expression in germinated zoospores.</title>
        <authorList>
            <person name="Mestre P."/>
            <person name="Piron M.C."/>
            <person name="Merdinoglu D."/>
        </authorList>
    </citation>
    <scope>NUCLEOTIDE SEQUENCE</scope>
    <source>
        <strain evidence="4">SC</strain>
        <tissue evidence="4">In vitro germinated zoospores</tissue>
    </source>
</reference>
<feature type="chain" id="PRO_5003606612" evidence="3">
    <location>
        <begin position="20"/>
        <end position="205"/>
    </location>
</feature>
<feature type="compositionally biased region" description="Basic residues" evidence="1">
    <location>
        <begin position="139"/>
        <end position="151"/>
    </location>
</feature>
<accession>H6S4C3</accession>
<keyword evidence="2" id="KW-0812">Transmembrane</keyword>
<dbReference type="AlphaFoldDB" id="H6S4C3"/>
<protein>
    <submittedName>
        <fullName evidence="4">Uncharacterized protein</fullName>
    </submittedName>
</protein>
<keyword evidence="3" id="KW-0732">Signal</keyword>
<evidence type="ECO:0000313" key="4">
    <source>
        <dbReference type="EMBL" id="CCD28253.1"/>
    </source>
</evidence>